<evidence type="ECO:0000259" key="2">
    <source>
        <dbReference type="Pfam" id="PF00561"/>
    </source>
</evidence>
<dbReference type="SUPFAM" id="SSF53474">
    <property type="entry name" value="alpha/beta-Hydrolases"/>
    <property type="match status" value="1"/>
</dbReference>
<dbReference type="PANTHER" id="PTHR43433">
    <property type="entry name" value="HYDROLASE, ALPHA/BETA FOLD FAMILY PROTEIN"/>
    <property type="match status" value="1"/>
</dbReference>
<dbReference type="Proteomes" id="UP000076727">
    <property type="component" value="Unassembled WGS sequence"/>
</dbReference>
<dbReference type="OrthoDB" id="435520at2759"/>
<feature type="region of interest" description="Disordered" evidence="1">
    <location>
        <begin position="213"/>
        <end position="233"/>
    </location>
</feature>
<dbReference type="InterPro" id="IPR029058">
    <property type="entry name" value="AB_hydrolase_fold"/>
</dbReference>
<evidence type="ECO:0000313" key="3">
    <source>
        <dbReference type="EMBL" id="KZT74780.1"/>
    </source>
</evidence>
<name>A0A165UE50_9APHY</name>
<keyword evidence="4" id="KW-1185">Reference proteome</keyword>
<sequence length="560" mass="61146">LTTLLPLTRFPHASKDRPLTVSLSDLGCRTGHPVVVFLGLGCVRHIMGLYDEMAECLNIRLITIDRWGLGRTDNPRNKSARGIPEWAYVVEEVLDRLKIEQCSVMAHSAGAPYALAFANRYPDRIRGEVCLLAPWVGGGEGAGYKWLKYVPNGILKTAQAAEWKIQAWVIGKPPTLQFEGIGFDANSPVTSPVASKPVAASSSIVSRSVPTSTRKSTSYLEAKNEAGPRPSISSIALSEYDDLRDFEGRFESQTSLERKSTTSEQNRAEATPNKPVQPKTSRGFLGRLKSGQPQSPQDGGHRGGTKLKVLRSMSSLKGKRSVPSSPAEPPPVPQLPLLPTQASADIGLGLDNLDLDGLDFSDTIRVKSTSTPAAVTPVSAKSPTSIDFPMDELLSSRVNGRRSISLGACERPLISTPSPFPSPIPEADSPPASFQAMLGNALVAASHAESAKGTHRDLVQILNHDRQPWGFSYAAYPHTVRVWYGDHDDRIAENAVRWMENTMGPDKCIVKVIEDADHALMYKSSVVIEVLESITEFWRDRECCSHWDRMACSRSFHVGD</sequence>
<dbReference type="PANTHER" id="PTHR43433:SF10">
    <property type="entry name" value="AB HYDROLASE-1 DOMAIN-CONTAINING PROTEIN"/>
    <property type="match status" value="1"/>
</dbReference>
<feature type="domain" description="AB hydrolase-1" evidence="2">
    <location>
        <begin position="50"/>
        <end position="134"/>
    </location>
</feature>
<evidence type="ECO:0000256" key="1">
    <source>
        <dbReference type="SAM" id="MobiDB-lite"/>
    </source>
</evidence>
<dbReference type="GO" id="GO:0016787">
    <property type="term" value="F:hydrolase activity"/>
    <property type="evidence" value="ECO:0007669"/>
    <property type="project" value="UniProtKB-KW"/>
</dbReference>
<keyword evidence="3" id="KW-0378">Hydrolase</keyword>
<dbReference type="InterPro" id="IPR050471">
    <property type="entry name" value="AB_hydrolase"/>
</dbReference>
<feature type="compositionally biased region" description="Pro residues" evidence="1">
    <location>
        <begin position="326"/>
        <end position="336"/>
    </location>
</feature>
<dbReference type="Gene3D" id="3.40.50.1820">
    <property type="entry name" value="alpha/beta hydrolase"/>
    <property type="match status" value="1"/>
</dbReference>
<dbReference type="Pfam" id="PF00561">
    <property type="entry name" value="Abhydrolase_1"/>
    <property type="match status" value="1"/>
</dbReference>
<protein>
    <submittedName>
        <fullName evidence="3">Alpha/beta-hydrolase</fullName>
    </submittedName>
</protein>
<accession>A0A165UE50</accession>
<feature type="compositionally biased region" description="Basic and acidic residues" evidence="1">
    <location>
        <begin position="250"/>
        <end position="261"/>
    </location>
</feature>
<dbReference type="STRING" id="1314783.A0A165UE50"/>
<gene>
    <name evidence="3" type="ORF">DAEQUDRAFT_659943</name>
</gene>
<evidence type="ECO:0000313" key="4">
    <source>
        <dbReference type="Proteomes" id="UP000076727"/>
    </source>
</evidence>
<organism evidence="3 4">
    <name type="scientific">Daedalea quercina L-15889</name>
    <dbReference type="NCBI Taxonomy" id="1314783"/>
    <lineage>
        <taxon>Eukaryota</taxon>
        <taxon>Fungi</taxon>
        <taxon>Dikarya</taxon>
        <taxon>Basidiomycota</taxon>
        <taxon>Agaricomycotina</taxon>
        <taxon>Agaricomycetes</taxon>
        <taxon>Polyporales</taxon>
        <taxon>Fomitopsis</taxon>
    </lineage>
</organism>
<reference evidence="3 4" key="1">
    <citation type="journal article" date="2016" name="Mol. Biol. Evol.">
        <title>Comparative Genomics of Early-Diverging Mushroom-Forming Fungi Provides Insights into the Origins of Lignocellulose Decay Capabilities.</title>
        <authorList>
            <person name="Nagy L.G."/>
            <person name="Riley R."/>
            <person name="Tritt A."/>
            <person name="Adam C."/>
            <person name="Daum C."/>
            <person name="Floudas D."/>
            <person name="Sun H."/>
            <person name="Yadav J.S."/>
            <person name="Pangilinan J."/>
            <person name="Larsson K.H."/>
            <person name="Matsuura K."/>
            <person name="Barry K."/>
            <person name="Labutti K."/>
            <person name="Kuo R."/>
            <person name="Ohm R.A."/>
            <person name="Bhattacharya S.S."/>
            <person name="Shirouzu T."/>
            <person name="Yoshinaga Y."/>
            <person name="Martin F.M."/>
            <person name="Grigoriev I.V."/>
            <person name="Hibbett D.S."/>
        </authorList>
    </citation>
    <scope>NUCLEOTIDE SEQUENCE [LARGE SCALE GENOMIC DNA]</scope>
    <source>
        <strain evidence="3 4">L-15889</strain>
    </source>
</reference>
<proteinExistence type="predicted"/>
<feature type="non-terminal residue" evidence="3">
    <location>
        <position position="1"/>
    </location>
</feature>
<dbReference type="AlphaFoldDB" id="A0A165UE50"/>
<feature type="region of interest" description="Disordered" evidence="1">
    <location>
        <begin position="250"/>
        <end position="336"/>
    </location>
</feature>
<dbReference type="EMBL" id="KV429032">
    <property type="protein sequence ID" value="KZT74780.1"/>
    <property type="molecule type" value="Genomic_DNA"/>
</dbReference>
<dbReference type="InterPro" id="IPR000073">
    <property type="entry name" value="AB_hydrolase_1"/>
</dbReference>